<accession>A0A8S2QST9</accession>
<comment type="caution">
    <text evidence="3">The sequence shown here is derived from an EMBL/GenBank/DDBJ whole genome shotgun (WGS) entry which is preliminary data.</text>
</comment>
<dbReference type="InterPro" id="IPR006329">
    <property type="entry name" value="AMPD"/>
</dbReference>
<reference evidence="3" key="1">
    <citation type="submission" date="2021-02" db="EMBL/GenBank/DDBJ databases">
        <authorList>
            <person name="Nowell W R."/>
        </authorList>
    </citation>
    <scope>NUCLEOTIDE SEQUENCE</scope>
</reference>
<dbReference type="EMBL" id="CAJNOK010020012">
    <property type="protein sequence ID" value="CAF1309376.1"/>
    <property type="molecule type" value="Genomic_DNA"/>
</dbReference>
<protein>
    <submittedName>
        <fullName evidence="3">Uncharacterized protein</fullName>
    </submittedName>
</protein>
<dbReference type="Proteomes" id="UP000677228">
    <property type="component" value="Unassembled WGS sequence"/>
</dbReference>
<dbReference type="AlphaFoldDB" id="A0A8S2QST9"/>
<dbReference type="GO" id="GO:0032264">
    <property type="term" value="P:IMP salvage"/>
    <property type="evidence" value="ECO:0007669"/>
    <property type="project" value="InterPro"/>
</dbReference>
<gene>
    <name evidence="2" type="ORF">OVA965_LOCUS28910</name>
    <name evidence="3" type="ORF">TMI583_LOCUS29676</name>
</gene>
<comment type="similarity">
    <text evidence="1">Belongs to the metallo-dependent hydrolases superfamily. Adenosine and AMP deaminases family.</text>
</comment>
<evidence type="ECO:0000313" key="4">
    <source>
        <dbReference type="Proteomes" id="UP000682733"/>
    </source>
</evidence>
<dbReference type="GO" id="GO:0003876">
    <property type="term" value="F:AMP deaminase activity"/>
    <property type="evidence" value="ECO:0007669"/>
    <property type="project" value="InterPro"/>
</dbReference>
<feature type="non-terminal residue" evidence="3">
    <location>
        <position position="1"/>
    </location>
</feature>
<evidence type="ECO:0000313" key="2">
    <source>
        <dbReference type="EMBL" id="CAF1309376.1"/>
    </source>
</evidence>
<sequence length="69" mass="8132">NDIRRTNVPNIRIAYRYEALCEELRLLGIAYKDRQEELLKNVDCGHTQSSQSPSDRRKLEECLLIFCHP</sequence>
<dbReference type="EMBL" id="CAJOBA010041601">
    <property type="protein sequence ID" value="CAF4117111.1"/>
    <property type="molecule type" value="Genomic_DNA"/>
</dbReference>
<name>A0A8S2QST9_9BILA</name>
<dbReference type="Pfam" id="PF19326">
    <property type="entry name" value="AMP_deaminase"/>
    <property type="match status" value="1"/>
</dbReference>
<evidence type="ECO:0000256" key="1">
    <source>
        <dbReference type="ARBA" id="ARBA00006676"/>
    </source>
</evidence>
<organism evidence="3 4">
    <name type="scientific">Didymodactylos carnosus</name>
    <dbReference type="NCBI Taxonomy" id="1234261"/>
    <lineage>
        <taxon>Eukaryota</taxon>
        <taxon>Metazoa</taxon>
        <taxon>Spiralia</taxon>
        <taxon>Gnathifera</taxon>
        <taxon>Rotifera</taxon>
        <taxon>Eurotatoria</taxon>
        <taxon>Bdelloidea</taxon>
        <taxon>Philodinida</taxon>
        <taxon>Philodinidae</taxon>
        <taxon>Didymodactylos</taxon>
    </lineage>
</organism>
<dbReference type="Proteomes" id="UP000682733">
    <property type="component" value="Unassembled WGS sequence"/>
</dbReference>
<proteinExistence type="inferred from homology"/>
<evidence type="ECO:0000313" key="3">
    <source>
        <dbReference type="EMBL" id="CAF4117111.1"/>
    </source>
</evidence>